<feature type="compositionally biased region" description="Basic and acidic residues" evidence="3">
    <location>
        <begin position="37"/>
        <end position="52"/>
    </location>
</feature>
<dbReference type="PANTHER" id="PTHR12203:SF35">
    <property type="entry name" value="PROTEIN O-GLUCOSYLTRANSFERASE 1"/>
    <property type="match status" value="1"/>
</dbReference>
<evidence type="ECO:0000256" key="2">
    <source>
        <dbReference type="ARBA" id="ARBA00022679"/>
    </source>
</evidence>
<comment type="similarity">
    <text evidence="1">Belongs to the glycosyltransferase 90 family.</text>
</comment>
<dbReference type="SMART" id="SM00672">
    <property type="entry name" value="CAP10"/>
    <property type="match status" value="1"/>
</dbReference>
<feature type="compositionally biased region" description="Polar residues" evidence="3">
    <location>
        <begin position="336"/>
        <end position="350"/>
    </location>
</feature>
<feature type="transmembrane region" description="Helical" evidence="4">
    <location>
        <begin position="62"/>
        <end position="82"/>
    </location>
</feature>
<evidence type="ECO:0000256" key="3">
    <source>
        <dbReference type="SAM" id="MobiDB-lite"/>
    </source>
</evidence>
<evidence type="ECO:0000256" key="4">
    <source>
        <dbReference type="SAM" id="Phobius"/>
    </source>
</evidence>
<gene>
    <name evidence="6" type="ORF">V5O48_015589</name>
</gene>
<evidence type="ECO:0000256" key="1">
    <source>
        <dbReference type="ARBA" id="ARBA00010118"/>
    </source>
</evidence>
<evidence type="ECO:0000259" key="5">
    <source>
        <dbReference type="SMART" id="SM00672"/>
    </source>
</evidence>
<dbReference type="InterPro" id="IPR006598">
    <property type="entry name" value="CAP10"/>
</dbReference>
<keyword evidence="7" id="KW-1185">Reference proteome</keyword>
<name>A0ABR3EU35_9AGAR</name>
<accession>A0ABR3EU35</accession>
<keyword evidence="2" id="KW-0808">Transferase</keyword>
<keyword evidence="4" id="KW-1133">Transmembrane helix</keyword>
<feature type="region of interest" description="Disordered" evidence="3">
    <location>
        <begin position="336"/>
        <end position="355"/>
    </location>
</feature>
<evidence type="ECO:0000313" key="6">
    <source>
        <dbReference type="EMBL" id="KAL0566423.1"/>
    </source>
</evidence>
<dbReference type="PANTHER" id="PTHR12203">
    <property type="entry name" value="KDEL LYS-ASP-GLU-LEU CONTAINING - RELATED"/>
    <property type="match status" value="1"/>
</dbReference>
<dbReference type="Pfam" id="PF05686">
    <property type="entry name" value="Glyco_transf_90"/>
    <property type="match status" value="1"/>
</dbReference>
<feature type="compositionally biased region" description="Low complexity" evidence="3">
    <location>
        <begin position="11"/>
        <end position="21"/>
    </location>
</feature>
<dbReference type="EMBL" id="JBAHYK010001902">
    <property type="protein sequence ID" value="KAL0566423.1"/>
    <property type="molecule type" value="Genomic_DNA"/>
</dbReference>
<proteinExistence type="inferred from homology"/>
<sequence length="709" mass="81122">MAWLTKSHTLSSSPPSSSSSSRTGKGPLTGSHRRTKTKDLEKEEQARRSPMRLQEKRWLSRNGGYIFFILLFLLFMQTGLWVTQSDMTMLPKSTLETTWSSMFSAGEKTVEPKGITQHPIPKLMDEAEGHFRQKIERQSKTLPEAVAEYKRRYNRPPPKGFDEWWEFAKENQVVMVDEYDGLVRDLEPFYQLPGREIRRRTKQVGTLPSINIVRIRRGKATVVNRMKDFQDSEVSARANGFKNMLNRFVHKLPNIEFPINTKAEGRVIIPWEHQKYPELAPQDSSGGVDSMLGGPFIADWRGDGNVWEVWRRTCPPGSVARRLFSSVRDVFAKPSTNHLHTHAPSSSSTRKPPDFTFANSTSHTLNFCQNPHAHYTQGHFFSDWRTIPALYPVFSPARAQGFMDIKIPSHYYWGSTKGYTYGWDPVNLQLKDVDEMEVPWEDKIDKIFWRGATTGGGSNPPGFSPQYQRHRFLRMASLDGRDNETRTVVFAQPHPDPSSSSSSSSGYVSAKVNIGSLNTEMIDAAFVKATGIESYPGGLKAMMKDHRFGESVPLGRHWSYKYLLDLDGMSYSGRFMAFLASDSVPIKNTVYEEFFSEWIQPWVHFIPLSTSYKEIYNIYTYFSGPTEEALKAAAAANSSQVQLDLTPEERKAQYAESDAANRLRRIARAGKQWKRTIGRKEDMEAYVYRLALEYARLWADDREEMSFDL</sequence>
<comment type="caution">
    <text evidence="6">The sequence shown here is derived from an EMBL/GenBank/DDBJ whole genome shotgun (WGS) entry which is preliminary data.</text>
</comment>
<dbReference type="InterPro" id="IPR051091">
    <property type="entry name" value="O-Glucosyltr/Glycosyltrsf_90"/>
</dbReference>
<dbReference type="Proteomes" id="UP001465976">
    <property type="component" value="Unassembled WGS sequence"/>
</dbReference>
<feature type="compositionally biased region" description="Polar residues" evidence="3">
    <location>
        <begin position="1"/>
        <end position="10"/>
    </location>
</feature>
<organism evidence="6 7">
    <name type="scientific">Marasmius crinis-equi</name>
    <dbReference type="NCBI Taxonomy" id="585013"/>
    <lineage>
        <taxon>Eukaryota</taxon>
        <taxon>Fungi</taxon>
        <taxon>Dikarya</taxon>
        <taxon>Basidiomycota</taxon>
        <taxon>Agaricomycotina</taxon>
        <taxon>Agaricomycetes</taxon>
        <taxon>Agaricomycetidae</taxon>
        <taxon>Agaricales</taxon>
        <taxon>Marasmiineae</taxon>
        <taxon>Marasmiaceae</taxon>
        <taxon>Marasmius</taxon>
    </lineage>
</organism>
<keyword evidence="4" id="KW-0812">Transmembrane</keyword>
<evidence type="ECO:0000313" key="7">
    <source>
        <dbReference type="Proteomes" id="UP001465976"/>
    </source>
</evidence>
<reference evidence="6 7" key="1">
    <citation type="submission" date="2024-02" db="EMBL/GenBank/DDBJ databases">
        <title>A draft genome for the cacao thread blight pathogen Marasmius crinis-equi.</title>
        <authorList>
            <person name="Cohen S.P."/>
            <person name="Baruah I.K."/>
            <person name="Amoako-Attah I."/>
            <person name="Bukari Y."/>
            <person name="Meinhardt L.W."/>
            <person name="Bailey B.A."/>
        </authorList>
    </citation>
    <scope>NUCLEOTIDE SEQUENCE [LARGE SCALE GENOMIC DNA]</scope>
    <source>
        <strain evidence="6 7">GH-76</strain>
    </source>
</reference>
<protein>
    <recommendedName>
        <fullName evidence="5">Glycosyl transferase CAP10 domain-containing protein</fullName>
    </recommendedName>
</protein>
<keyword evidence="4" id="KW-0472">Membrane</keyword>
<feature type="domain" description="Glycosyl transferase CAP10" evidence="5">
    <location>
        <begin position="351"/>
        <end position="673"/>
    </location>
</feature>
<feature type="region of interest" description="Disordered" evidence="3">
    <location>
        <begin position="1"/>
        <end position="52"/>
    </location>
</feature>